<keyword evidence="4" id="KW-0067">ATP-binding</keyword>
<comment type="catalytic activity">
    <reaction evidence="6">
        <text>D-alanyl-D-alanine + UDP-N-acetyl-alpha-D-muramoyl-L-alanyl-gamma-D-glutamyl-meso-2,6-diaminopimelate + ATP = UDP-N-acetyl-alpha-D-muramoyl-L-alanyl-gamma-D-glutamyl-meso-2,6-diaminopimeloyl-D-alanyl-D-alanine + ADP + phosphate + H(+)</text>
        <dbReference type="Rhea" id="RHEA:28374"/>
        <dbReference type="ChEBI" id="CHEBI:15378"/>
        <dbReference type="ChEBI" id="CHEBI:30616"/>
        <dbReference type="ChEBI" id="CHEBI:43474"/>
        <dbReference type="ChEBI" id="CHEBI:57822"/>
        <dbReference type="ChEBI" id="CHEBI:61386"/>
        <dbReference type="ChEBI" id="CHEBI:83905"/>
        <dbReference type="ChEBI" id="CHEBI:456216"/>
        <dbReference type="EC" id="6.3.2.10"/>
    </reaction>
</comment>
<gene>
    <name evidence="9" type="ORF">J2Z66_001473</name>
</gene>
<evidence type="ECO:0000259" key="8">
    <source>
        <dbReference type="Pfam" id="PF08245"/>
    </source>
</evidence>
<dbReference type="Proteomes" id="UP001519287">
    <property type="component" value="Unassembled WGS sequence"/>
</dbReference>
<evidence type="ECO:0000313" key="10">
    <source>
        <dbReference type="Proteomes" id="UP001519287"/>
    </source>
</evidence>
<keyword evidence="10" id="KW-1185">Reference proteome</keyword>
<dbReference type="EMBL" id="JAGGLB010000003">
    <property type="protein sequence ID" value="MBP1989875.1"/>
    <property type="molecule type" value="Genomic_DNA"/>
</dbReference>
<organism evidence="9 10">
    <name type="scientific">Paenibacillus eucommiae</name>
    <dbReference type="NCBI Taxonomy" id="1355755"/>
    <lineage>
        <taxon>Bacteria</taxon>
        <taxon>Bacillati</taxon>
        <taxon>Bacillota</taxon>
        <taxon>Bacilli</taxon>
        <taxon>Bacillales</taxon>
        <taxon>Paenibacillaceae</taxon>
        <taxon>Paenibacillus</taxon>
    </lineage>
</organism>
<dbReference type="RefSeq" id="WP_245375329.1">
    <property type="nucleotide sequence ID" value="NZ_JAGGLB010000003.1"/>
</dbReference>
<evidence type="ECO:0000256" key="1">
    <source>
        <dbReference type="ARBA" id="ARBA00022598"/>
    </source>
</evidence>
<dbReference type="InterPro" id="IPR051046">
    <property type="entry name" value="MurCDEF_CellWall_CoF430Synth"/>
</dbReference>
<dbReference type="InterPro" id="IPR004101">
    <property type="entry name" value="Mur_ligase_C"/>
</dbReference>
<dbReference type="Gene3D" id="3.40.1190.10">
    <property type="entry name" value="Mur-like, catalytic domain"/>
    <property type="match status" value="1"/>
</dbReference>
<name>A0ABS4IRX0_9BACL</name>
<dbReference type="EC" id="6.3.2.10" evidence="6"/>
<dbReference type="InterPro" id="IPR013221">
    <property type="entry name" value="Mur_ligase_cen"/>
</dbReference>
<evidence type="ECO:0000256" key="6">
    <source>
        <dbReference type="RuleBase" id="RU004136"/>
    </source>
</evidence>
<accession>A0ABS4IRX0</accession>
<dbReference type="Pfam" id="PF02875">
    <property type="entry name" value="Mur_ligase_C"/>
    <property type="match status" value="1"/>
</dbReference>
<dbReference type="InterPro" id="IPR036565">
    <property type="entry name" value="Mur-like_cat_sf"/>
</dbReference>
<keyword evidence="2 6" id="KW-0132">Cell division</keyword>
<dbReference type="Pfam" id="PF08245">
    <property type="entry name" value="Mur_ligase_M"/>
    <property type="match status" value="1"/>
</dbReference>
<evidence type="ECO:0000256" key="2">
    <source>
        <dbReference type="ARBA" id="ARBA00022618"/>
    </source>
</evidence>
<dbReference type="SUPFAM" id="SSF53244">
    <property type="entry name" value="MurD-like peptide ligases, peptide-binding domain"/>
    <property type="match status" value="1"/>
</dbReference>
<evidence type="ECO:0000259" key="7">
    <source>
        <dbReference type="Pfam" id="PF02875"/>
    </source>
</evidence>
<feature type="domain" description="Mur ligase central" evidence="8">
    <location>
        <begin position="31"/>
        <end position="218"/>
    </location>
</feature>
<dbReference type="NCBIfam" id="TIGR01143">
    <property type="entry name" value="murF"/>
    <property type="match status" value="1"/>
</dbReference>
<dbReference type="InterPro" id="IPR005863">
    <property type="entry name" value="UDP-N-AcMur_synth"/>
</dbReference>
<comment type="caution">
    <text evidence="9">The sequence shown here is derived from an EMBL/GenBank/DDBJ whole genome shotgun (WGS) entry which is preliminary data.</text>
</comment>
<comment type="subcellular location">
    <subcellularLocation>
        <location evidence="6">Cytoplasm</location>
    </subcellularLocation>
</comment>
<evidence type="ECO:0000256" key="4">
    <source>
        <dbReference type="ARBA" id="ARBA00022840"/>
    </source>
</evidence>
<evidence type="ECO:0000256" key="5">
    <source>
        <dbReference type="ARBA" id="ARBA00023306"/>
    </source>
</evidence>
<comment type="pathway">
    <text evidence="6">Cell wall biogenesis; peptidoglycan biosynthesis.</text>
</comment>
<keyword evidence="1 9" id="KW-0436">Ligase</keyword>
<comment type="function">
    <text evidence="6">Involved in cell wall formation. Catalyzes the final step in the synthesis of UDP-N-acetylmuramoyl-pentapeptide, the precursor of murein.</text>
</comment>
<evidence type="ECO:0000256" key="3">
    <source>
        <dbReference type="ARBA" id="ARBA00022741"/>
    </source>
</evidence>
<proteinExistence type="predicted"/>
<keyword evidence="6" id="KW-0133">Cell shape</keyword>
<keyword evidence="6" id="KW-0961">Cell wall biogenesis/degradation</keyword>
<dbReference type="SUPFAM" id="SSF53623">
    <property type="entry name" value="MurD-like peptide ligases, catalytic domain"/>
    <property type="match status" value="1"/>
</dbReference>
<dbReference type="Gene3D" id="3.90.190.20">
    <property type="entry name" value="Mur ligase, C-terminal domain"/>
    <property type="match status" value="1"/>
</dbReference>
<dbReference type="InterPro" id="IPR036615">
    <property type="entry name" value="Mur_ligase_C_dom_sf"/>
</dbReference>
<dbReference type="GO" id="GO:0047480">
    <property type="term" value="F:UDP-N-acetylmuramoyl-tripeptide-D-alanyl-D-alanine ligase activity"/>
    <property type="evidence" value="ECO:0007669"/>
    <property type="project" value="UniProtKB-EC"/>
</dbReference>
<reference evidence="9 10" key="1">
    <citation type="submission" date="2021-03" db="EMBL/GenBank/DDBJ databases">
        <title>Genomic Encyclopedia of Type Strains, Phase IV (KMG-IV): sequencing the most valuable type-strain genomes for metagenomic binning, comparative biology and taxonomic classification.</title>
        <authorList>
            <person name="Goeker M."/>
        </authorList>
    </citation>
    <scope>NUCLEOTIDE SEQUENCE [LARGE SCALE GENOMIC DNA]</scope>
    <source>
        <strain evidence="9 10">DSM 26048</strain>
    </source>
</reference>
<protein>
    <recommendedName>
        <fullName evidence="6">UDP-N-acetylmuramoyl-tripeptide--D-alanyl-D-alanine ligase</fullName>
        <ecNumber evidence="6">6.3.2.10</ecNumber>
    </recommendedName>
</protein>
<sequence length="429" mass="48215">MRVTYNEFINCSLGDDDLKQFKSIQRPVIAITGSAGKTTTKEMIASILQKKCTVFKTRANMNLPNFIYRQKQRIQAKHQAIVLEYGMSKKGHIKRSCQIIKPNIGVVTTVGNAHIGHFGGSVKKLAKTKSELIKGMNKKGLLFLNADNKNSKYLKIKRFKGTIYKVGIHKNANYKAHTIAYTTKGMSFKVRLNNRDEQFYIPIFGEHNVYNALFAIAVSHRLGISPDVIRHGLRTYERPKSRLMVYPLINNVQLIDDTYSANPQAVEAAIDVLTHIGKHHKIAVLGNMLELGSYAVKGHASVGSYAAKKRIDHLLTYGDLARYIYISAVKSGFPSSKAKHFNDRASLHSYLKSIIKPNSTILVKGSHKMKMNQTVGFIRNGSVTHSSEPMNVPLQFIEKNSNKIIKVWRPSPSKYASGKSHFTPWTKKN</sequence>
<keyword evidence="5 6" id="KW-0131">Cell cycle</keyword>
<feature type="domain" description="Mur ligase C-terminal" evidence="7">
    <location>
        <begin position="242"/>
        <end position="366"/>
    </location>
</feature>
<keyword evidence="6" id="KW-0573">Peptidoglycan synthesis</keyword>
<dbReference type="PANTHER" id="PTHR43024:SF1">
    <property type="entry name" value="UDP-N-ACETYLMURAMOYL-TRIPEPTIDE--D-ALANYL-D-ALANINE LIGASE"/>
    <property type="match status" value="1"/>
</dbReference>
<dbReference type="PANTHER" id="PTHR43024">
    <property type="entry name" value="UDP-N-ACETYLMURAMOYL-TRIPEPTIDE--D-ALANYL-D-ALANINE LIGASE"/>
    <property type="match status" value="1"/>
</dbReference>
<evidence type="ECO:0000313" key="9">
    <source>
        <dbReference type="EMBL" id="MBP1989875.1"/>
    </source>
</evidence>
<keyword evidence="3" id="KW-0547">Nucleotide-binding</keyword>